<reference evidence="2" key="1">
    <citation type="submission" date="2023-06" db="EMBL/GenBank/DDBJ databases">
        <title>Uncultivated large filamentous bacteria from sulfidic sediments reveal new species and different genomic features in energy metabolism and defense.</title>
        <authorList>
            <person name="Fonseca A."/>
        </authorList>
    </citation>
    <scope>NUCLEOTIDE SEQUENCE</scope>
    <source>
        <strain evidence="2">HSG4</strain>
    </source>
</reference>
<accession>A0ABT7VTA2</accession>
<organism evidence="2 3">
    <name type="scientific">Candidatus Marithioploca araucensis</name>
    <dbReference type="NCBI Taxonomy" id="70273"/>
    <lineage>
        <taxon>Bacteria</taxon>
        <taxon>Pseudomonadati</taxon>
        <taxon>Pseudomonadota</taxon>
        <taxon>Gammaproteobacteria</taxon>
        <taxon>Thiotrichales</taxon>
        <taxon>Thiotrichaceae</taxon>
        <taxon>Candidatus Marithioploca</taxon>
    </lineage>
</organism>
<sequence>MILVITDALGNRKIVASKHFKPGQIILSLKNGITIEQATKYSVQIDWKQHIDAPEEERWWLAFKYPWCFTNHHCHPNAYFQGIHLVALYHIGVKEEITFDYNTTEYDMDCPFECCCNAHKKPRLISGFKHLSSKEQSQLR</sequence>
<keyword evidence="3" id="KW-1185">Reference proteome</keyword>
<evidence type="ECO:0000313" key="3">
    <source>
        <dbReference type="Proteomes" id="UP001171945"/>
    </source>
</evidence>
<dbReference type="Pfam" id="PF00856">
    <property type="entry name" value="SET"/>
    <property type="match status" value="1"/>
</dbReference>
<protein>
    <recommendedName>
        <fullName evidence="1">SET domain-containing protein</fullName>
    </recommendedName>
</protein>
<dbReference type="Gene3D" id="2.170.270.10">
    <property type="entry name" value="SET domain"/>
    <property type="match status" value="1"/>
</dbReference>
<feature type="non-terminal residue" evidence="2">
    <location>
        <position position="140"/>
    </location>
</feature>
<name>A0ABT7VTA2_9GAMM</name>
<dbReference type="EMBL" id="JAUCGM010000288">
    <property type="protein sequence ID" value="MDM8562787.1"/>
    <property type="molecule type" value="Genomic_DNA"/>
</dbReference>
<dbReference type="PANTHER" id="PTHR12350:SF19">
    <property type="entry name" value="SET DOMAIN-CONTAINING PROTEIN"/>
    <property type="match status" value="1"/>
</dbReference>
<gene>
    <name evidence="2" type="ORF">QUF54_05475</name>
</gene>
<feature type="domain" description="SET" evidence="1">
    <location>
        <begin position="12"/>
        <end position="102"/>
    </location>
</feature>
<dbReference type="InterPro" id="IPR001214">
    <property type="entry name" value="SET_dom"/>
</dbReference>
<proteinExistence type="predicted"/>
<dbReference type="PANTHER" id="PTHR12350">
    <property type="entry name" value="HISTONE-LYSINE N-METHYLTRANSFERASE-RELATED"/>
    <property type="match status" value="1"/>
</dbReference>
<dbReference type="InterPro" id="IPR046341">
    <property type="entry name" value="SET_dom_sf"/>
</dbReference>
<comment type="caution">
    <text evidence="2">The sequence shown here is derived from an EMBL/GenBank/DDBJ whole genome shotgun (WGS) entry which is preliminary data.</text>
</comment>
<dbReference type="SUPFAM" id="SSF82199">
    <property type="entry name" value="SET domain"/>
    <property type="match status" value="1"/>
</dbReference>
<dbReference type="InterPro" id="IPR053201">
    <property type="entry name" value="Flavunoidine_N-MTase"/>
</dbReference>
<dbReference type="Proteomes" id="UP001171945">
    <property type="component" value="Unassembled WGS sequence"/>
</dbReference>
<evidence type="ECO:0000313" key="2">
    <source>
        <dbReference type="EMBL" id="MDM8562787.1"/>
    </source>
</evidence>
<evidence type="ECO:0000259" key="1">
    <source>
        <dbReference type="Pfam" id="PF00856"/>
    </source>
</evidence>